<dbReference type="EMBL" id="PDOA01000004">
    <property type="protein sequence ID" value="PWC29261.1"/>
    <property type="molecule type" value="Genomic_DNA"/>
</dbReference>
<feature type="transmembrane region" description="Helical" evidence="2">
    <location>
        <begin position="187"/>
        <end position="206"/>
    </location>
</feature>
<feature type="transmembrane region" description="Helical" evidence="2">
    <location>
        <begin position="308"/>
        <end position="329"/>
    </location>
</feature>
<keyword evidence="2" id="KW-1133">Transmembrane helix</keyword>
<sequence length="446" mass="46846">MPLPDSSPALPPPPQGEITALTGLRGVAALAVTAYHFYATLDPGLTDPLHMAVRRGYLMVDLFFVLSGLVMAMTYAQGFLAAPGLAGWKDFMLRRAARILPLYWAVLAGSLLVAWAAYGQLSPPRGGFTVNVPDPLPDILLNLLLVQSWSLTHSALVPAWSISTEWAAYLLFPLLVRLLLRPGWRMALLGLALAVAMLAAAIWITAHDGLQHGGPLDASSGEVPGPLLRCLAGFMLGMLGFRLAGHPGIVWLGSDGAALLLGGLLAVLWLFGPSDALIYPLLPAVVLCLALNRGHAAALFSWAPLHRLGVLSYAIYLLHYQFAGALHWLEQALGARLPAGLGPVLAAVVIFGLLLGTAWLAHRLVELPGRRLIRGLLRQRAAVGPGGAARLRGQGKGAGPRGQGEGAGPRGQGKGAGSRGRGVPRMAGPSLAVREGLGLRVANDYG</sequence>
<evidence type="ECO:0000256" key="1">
    <source>
        <dbReference type="SAM" id="MobiDB-lite"/>
    </source>
</evidence>
<evidence type="ECO:0000259" key="3">
    <source>
        <dbReference type="Pfam" id="PF01757"/>
    </source>
</evidence>
<feature type="transmembrane region" description="Helical" evidence="2">
    <location>
        <begin position="277"/>
        <end position="296"/>
    </location>
</feature>
<dbReference type="GO" id="GO:0016747">
    <property type="term" value="F:acyltransferase activity, transferring groups other than amino-acyl groups"/>
    <property type="evidence" value="ECO:0007669"/>
    <property type="project" value="InterPro"/>
</dbReference>
<accession>A0A2U1V5X5</accession>
<dbReference type="PANTHER" id="PTHR23028:SF131">
    <property type="entry name" value="BLR2367 PROTEIN"/>
    <property type="match status" value="1"/>
</dbReference>
<dbReference type="PANTHER" id="PTHR23028">
    <property type="entry name" value="ACETYLTRANSFERASE"/>
    <property type="match status" value="1"/>
</dbReference>
<feature type="transmembrane region" description="Helical" evidence="2">
    <location>
        <begin position="249"/>
        <end position="271"/>
    </location>
</feature>
<dbReference type="OrthoDB" id="505919at2"/>
<keyword evidence="2" id="KW-0472">Membrane</keyword>
<dbReference type="Pfam" id="PF01757">
    <property type="entry name" value="Acyl_transf_3"/>
    <property type="match status" value="1"/>
</dbReference>
<gene>
    <name evidence="4" type="ORF">CR165_08815</name>
</gene>
<feature type="domain" description="Acyltransferase 3" evidence="3">
    <location>
        <begin position="19"/>
        <end position="361"/>
    </location>
</feature>
<dbReference type="RefSeq" id="WP_109516601.1">
    <property type="nucleotide sequence ID" value="NZ_PDOA01000004.1"/>
</dbReference>
<feature type="region of interest" description="Disordered" evidence="1">
    <location>
        <begin position="387"/>
        <end position="429"/>
    </location>
</feature>
<name>A0A2U1V5X5_9PROT</name>
<protein>
    <recommendedName>
        <fullName evidence="3">Acyltransferase 3 domain-containing protein</fullName>
    </recommendedName>
</protein>
<dbReference type="AlphaFoldDB" id="A0A2U1V5X5"/>
<organism evidence="4 5">
    <name type="scientific">Teichococcus aestuarii</name>
    <dbReference type="NCBI Taxonomy" id="568898"/>
    <lineage>
        <taxon>Bacteria</taxon>
        <taxon>Pseudomonadati</taxon>
        <taxon>Pseudomonadota</taxon>
        <taxon>Alphaproteobacteria</taxon>
        <taxon>Acetobacterales</taxon>
        <taxon>Roseomonadaceae</taxon>
        <taxon>Roseomonas</taxon>
    </lineage>
</organism>
<dbReference type="InterPro" id="IPR050879">
    <property type="entry name" value="Acyltransferase_3"/>
</dbReference>
<feature type="compositionally biased region" description="Gly residues" evidence="1">
    <location>
        <begin position="394"/>
        <end position="420"/>
    </location>
</feature>
<reference evidence="5" key="1">
    <citation type="submission" date="2017-10" db="EMBL/GenBank/DDBJ databases">
        <authorList>
            <person name="Toshchakov S.V."/>
            <person name="Goeva M.A."/>
        </authorList>
    </citation>
    <scope>NUCLEOTIDE SEQUENCE [LARGE SCALE GENOMIC DNA]</scope>
    <source>
        <strain evidence="5">JR1/69-1-13</strain>
    </source>
</reference>
<proteinExistence type="predicted"/>
<feature type="transmembrane region" description="Helical" evidence="2">
    <location>
        <begin position="341"/>
        <end position="361"/>
    </location>
</feature>
<dbReference type="GO" id="GO:0016020">
    <property type="term" value="C:membrane"/>
    <property type="evidence" value="ECO:0007669"/>
    <property type="project" value="TreeGrafter"/>
</dbReference>
<feature type="transmembrane region" description="Helical" evidence="2">
    <location>
        <begin position="159"/>
        <end position="180"/>
    </location>
</feature>
<dbReference type="InterPro" id="IPR002656">
    <property type="entry name" value="Acyl_transf_3_dom"/>
</dbReference>
<dbReference type="GO" id="GO:0000271">
    <property type="term" value="P:polysaccharide biosynthetic process"/>
    <property type="evidence" value="ECO:0007669"/>
    <property type="project" value="TreeGrafter"/>
</dbReference>
<keyword evidence="5" id="KW-1185">Reference proteome</keyword>
<dbReference type="Proteomes" id="UP000245048">
    <property type="component" value="Unassembled WGS sequence"/>
</dbReference>
<comment type="caution">
    <text evidence="4">The sequence shown here is derived from an EMBL/GenBank/DDBJ whole genome shotgun (WGS) entry which is preliminary data.</text>
</comment>
<evidence type="ECO:0000313" key="5">
    <source>
        <dbReference type="Proteomes" id="UP000245048"/>
    </source>
</evidence>
<feature type="transmembrane region" description="Helical" evidence="2">
    <location>
        <begin position="100"/>
        <end position="118"/>
    </location>
</feature>
<feature type="transmembrane region" description="Helical" evidence="2">
    <location>
        <begin position="62"/>
        <end position="88"/>
    </location>
</feature>
<evidence type="ECO:0000313" key="4">
    <source>
        <dbReference type="EMBL" id="PWC29261.1"/>
    </source>
</evidence>
<feature type="transmembrane region" description="Helical" evidence="2">
    <location>
        <begin position="226"/>
        <end position="244"/>
    </location>
</feature>
<evidence type="ECO:0000256" key="2">
    <source>
        <dbReference type="SAM" id="Phobius"/>
    </source>
</evidence>
<keyword evidence="2" id="KW-0812">Transmembrane</keyword>